<name>A0A4R4FAZ4_9FIRM</name>
<dbReference type="InterPro" id="IPR050807">
    <property type="entry name" value="TransReg_Diox_bact_type"/>
</dbReference>
<feature type="domain" description="HTH cro/C1-type" evidence="2">
    <location>
        <begin position="11"/>
        <end position="65"/>
    </location>
</feature>
<dbReference type="PANTHER" id="PTHR46797:SF1">
    <property type="entry name" value="METHYLPHOSPHONATE SYNTHASE"/>
    <property type="match status" value="1"/>
</dbReference>
<dbReference type="RefSeq" id="WP_132280596.1">
    <property type="nucleotide sequence ID" value="NZ_JAOBST010000053.1"/>
</dbReference>
<dbReference type="GO" id="GO:0003677">
    <property type="term" value="F:DNA binding"/>
    <property type="evidence" value="ECO:0007669"/>
    <property type="project" value="UniProtKB-KW"/>
</dbReference>
<evidence type="ECO:0000313" key="3">
    <source>
        <dbReference type="EMBL" id="TDA20431.1"/>
    </source>
</evidence>
<dbReference type="AlphaFoldDB" id="A0A4R4FAZ4"/>
<proteinExistence type="predicted"/>
<dbReference type="Gene3D" id="1.10.260.40">
    <property type="entry name" value="lambda repressor-like DNA-binding domains"/>
    <property type="match status" value="1"/>
</dbReference>
<dbReference type="Proteomes" id="UP000295710">
    <property type="component" value="Unassembled WGS sequence"/>
</dbReference>
<dbReference type="Pfam" id="PF01381">
    <property type="entry name" value="HTH_3"/>
    <property type="match status" value="1"/>
</dbReference>
<organism evidence="3 4">
    <name type="scientific">Extibacter muris</name>
    <dbReference type="NCBI Taxonomy" id="1796622"/>
    <lineage>
        <taxon>Bacteria</taxon>
        <taxon>Bacillati</taxon>
        <taxon>Bacillota</taxon>
        <taxon>Clostridia</taxon>
        <taxon>Lachnospirales</taxon>
        <taxon>Lachnospiraceae</taxon>
        <taxon>Extibacter</taxon>
    </lineage>
</organism>
<protein>
    <submittedName>
        <fullName evidence="3">XRE family transcriptional regulator</fullName>
    </submittedName>
</protein>
<dbReference type="InterPro" id="IPR010982">
    <property type="entry name" value="Lambda_DNA-bd_dom_sf"/>
</dbReference>
<dbReference type="EMBL" id="SMMX01000021">
    <property type="protein sequence ID" value="TDA20431.1"/>
    <property type="molecule type" value="Genomic_DNA"/>
</dbReference>
<evidence type="ECO:0000259" key="2">
    <source>
        <dbReference type="PROSITE" id="PS50943"/>
    </source>
</evidence>
<dbReference type="PANTHER" id="PTHR46797">
    <property type="entry name" value="HTH-TYPE TRANSCRIPTIONAL REGULATOR"/>
    <property type="match status" value="1"/>
</dbReference>
<evidence type="ECO:0000313" key="4">
    <source>
        <dbReference type="Proteomes" id="UP000295710"/>
    </source>
</evidence>
<dbReference type="GO" id="GO:0003700">
    <property type="term" value="F:DNA-binding transcription factor activity"/>
    <property type="evidence" value="ECO:0007669"/>
    <property type="project" value="TreeGrafter"/>
</dbReference>
<dbReference type="SMART" id="SM00530">
    <property type="entry name" value="HTH_XRE"/>
    <property type="match status" value="1"/>
</dbReference>
<keyword evidence="1" id="KW-0238">DNA-binding</keyword>
<gene>
    <name evidence="3" type="ORF">E1963_17010</name>
</gene>
<sequence>MAIDEHVGKNIKKYRLAYKLTLEGLAKEIHKSKSTMSKYEKGLISLDVATLKEIADVFQISPAYLLAVQDEELHARLEPGEFLDRQHMYSYDGRSRRILKSVMERYQIPGSEQIGIQLFYDVQDEESCGNCKTFYTGYSRRYEFVENYNLQNQNNPTEQAWICCINSLNRTSRRTGMLTGLSYKTMMPVAIKVMLSSTILKEDDELVSSLLLTKEDIKISRKYNLFTIDQFME</sequence>
<accession>A0A4R4FAZ4</accession>
<dbReference type="InterPro" id="IPR001387">
    <property type="entry name" value="Cro/C1-type_HTH"/>
</dbReference>
<dbReference type="CDD" id="cd00093">
    <property type="entry name" value="HTH_XRE"/>
    <property type="match status" value="1"/>
</dbReference>
<evidence type="ECO:0000256" key="1">
    <source>
        <dbReference type="ARBA" id="ARBA00023125"/>
    </source>
</evidence>
<reference evidence="3 4" key="1">
    <citation type="journal article" date="2016" name="Nat. Microbiol.">
        <title>The Mouse Intestinal Bacterial Collection (miBC) provides host-specific insight into cultured diversity and functional potential of the gut microbiota.</title>
        <authorList>
            <person name="Lagkouvardos I."/>
            <person name="Pukall R."/>
            <person name="Abt B."/>
            <person name="Foesel B.U."/>
            <person name="Meier-Kolthoff J.P."/>
            <person name="Kumar N."/>
            <person name="Bresciani A."/>
            <person name="Martinez I."/>
            <person name="Just S."/>
            <person name="Ziegler C."/>
            <person name="Brugiroux S."/>
            <person name="Garzetti D."/>
            <person name="Wenning M."/>
            <person name="Bui T.P."/>
            <person name="Wang J."/>
            <person name="Hugenholtz F."/>
            <person name="Plugge C.M."/>
            <person name="Peterson D.A."/>
            <person name="Hornef M.W."/>
            <person name="Baines J.F."/>
            <person name="Smidt H."/>
            <person name="Walter J."/>
            <person name="Kristiansen K."/>
            <person name="Nielsen H.B."/>
            <person name="Haller D."/>
            <person name="Overmann J."/>
            <person name="Stecher B."/>
            <person name="Clavel T."/>
        </authorList>
    </citation>
    <scope>NUCLEOTIDE SEQUENCE [LARGE SCALE GENOMIC DNA]</scope>
    <source>
        <strain evidence="3 4">DSM 28560</strain>
    </source>
</reference>
<dbReference type="PROSITE" id="PS50943">
    <property type="entry name" value="HTH_CROC1"/>
    <property type="match status" value="1"/>
</dbReference>
<keyword evidence="4" id="KW-1185">Reference proteome</keyword>
<dbReference type="GO" id="GO:0005829">
    <property type="term" value="C:cytosol"/>
    <property type="evidence" value="ECO:0007669"/>
    <property type="project" value="TreeGrafter"/>
</dbReference>
<comment type="caution">
    <text evidence="3">The sequence shown here is derived from an EMBL/GenBank/DDBJ whole genome shotgun (WGS) entry which is preliminary data.</text>
</comment>
<dbReference type="SUPFAM" id="SSF47413">
    <property type="entry name" value="lambda repressor-like DNA-binding domains"/>
    <property type="match status" value="1"/>
</dbReference>